<dbReference type="Proteomes" id="UP001271007">
    <property type="component" value="Unassembled WGS sequence"/>
</dbReference>
<dbReference type="SUPFAM" id="SSF47954">
    <property type="entry name" value="Cyclin-like"/>
    <property type="match status" value="2"/>
</dbReference>
<dbReference type="Gene3D" id="1.10.472.10">
    <property type="entry name" value="Cyclin-like"/>
    <property type="match status" value="2"/>
</dbReference>
<dbReference type="InterPro" id="IPR000571">
    <property type="entry name" value="Znf_CCCH"/>
</dbReference>
<dbReference type="AlphaFoldDB" id="A0AAJ0GG55"/>
<dbReference type="GO" id="GO:0008270">
    <property type="term" value="F:zinc ion binding"/>
    <property type="evidence" value="ECO:0007669"/>
    <property type="project" value="UniProtKB-KW"/>
</dbReference>
<protein>
    <submittedName>
        <fullName evidence="4">RNA polymerase II C-terminal domain kinase beta subunit</fullName>
        <ecNumber evidence="4">3.2.1.21</ecNumber>
    </submittedName>
</protein>
<evidence type="ECO:0000256" key="2">
    <source>
        <dbReference type="SAM" id="MobiDB-lite"/>
    </source>
</evidence>
<keyword evidence="1" id="KW-0863">Zinc-finger</keyword>
<feature type="compositionally biased region" description="Basic and acidic residues" evidence="2">
    <location>
        <begin position="772"/>
        <end position="795"/>
    </location>
</feature>
<feature type="region of interest" description="Disordered" evidence="2">
    <location>
        <begin position="283"/>
        <end position="312"/>
    </location>
</feature>
<dbReference type="GO" id="GO:0006357">
    <property type="term" value="P:regulation of transcription by RNA polymerase II"/>
    <property type="evidence" value="ECO:0007669"/>
    <property type="project" value="InterPro"/>
</dbReference>
<dbReference type="GO" id="GO:0008422">
    <property type="term" value="F:beta-glucosidase activity"/>
    <property type="evidence" value="ECO:0007669"/>
    <property type="project" value="UniProtKB-EC"/>
</dbReference>
<reference evidence="4" key="1">
    <citation type="submission" date="2023-04" db="EMBL/GenBank/DDBJ databases">
        <title>Black Yeasts Isolated from many extreme environments.</title>
        <authorList>
            <person name="Coleine C."/>
            <person name="Stajich J.E."/>
            <person name="Selbmann L."/>
        </authorList>
    </citation>
    <scope>NUCLEOTIDE SEQUENCE</scope>
    <source>
        <strain evidence="4">CCFEE 5312</strain>
    </source>
</reference>
<dbReference type="PROSITE" id="PS50103">
    <property type="entry name" value="ZF_C3H1"/>
    <property type="match status" value="1"/>
</dbReference>
<sequence length="847" mass="94541">MVFVVWETYGICKWAMLNRCNAGTECPWRHPEKKERVQLWDLESKKQKKDWEEHGIPPPVNTHRNARDRPPPGVNGRDADPPPAGANVTVPTTLPPAPASLPARPQDREISRSNAQEPRAPTPTIDSSSRLVFVDLYVKPDTEPGEIEEVSMLDAPPSPTAAAASFMPKKGANKEPLGRPNRLASKDEDTIMTASADVGPQQPHASQGDDKKSARKSTNQMPLGRPNRLASSTGDTVMTAGVHVGPAQPRIVQEDSGKSAQNSTSQLSLVAPTANAISVWMRPQTPVPSQTTDNSDSPARSGGYGEMPPPAGVPRLDPTLIQAASATPEDSTFKTPYGVPYKQPTMGAMKRTSNGEAKPIGPHPSTIRVSARYMSQAAVEKRLQQPAQNGELDHQERSVAEAREDSMRLQGVTWIDNVRRSLQLPIRTYSTACMYYHKFRLAHPGVLNTMEYGNAWADACAASLLTACKVEDTLKKSKDILAAAYNLKVSTHDQLGSDDAGFEAPSRAVIGLERMVLEAGGFDFRSKNPHKLFYKIAHSMPEGEDDERAKVEKVGFTVMTDLFRTFAPLKHTNATMALAGLELAAHLVATSSPDNVSAIRDKLRQYDINKWSTTREEVMETLLDLLDLYTQHTANTILGTQYSLDDFLRVRLAFNKECNDSNIARNTTAPAPDRGTNGTTLQVANGHPTPVSPPAPDSQTQPQPQNQPPVPEGGGTLRFMLNPQLAADEKTEVQKYFVEEWEEYEEEIEVPIPRRQSDDRGSRRGSAPNIARSDRELSRGTEDRDRERERLREREREIERDRIRMRERERERDRRFAGSRYDDRRYDDRRDRRFDDRRFDEGRRRGR</sequence>
<feature type="zinc finger region" description="C3H1-type" evidence="1">
    <location>
        <begin position="6"/>
        <end position="33"/>
    </location>
</feature>
<dbReference type="PANTHER" id="PTHR10026">
    <property type="entry name" value="CYCLIN"/>
    <property type="match status" value="1"/>
</dbReference>
<feature type="compositionally biased region" description="Basic and acidic residues" evidence="2">
    <location>
        <begin position="46"/>
        <end position="55"/>
    </location>
</feature>
<keyword evidence="4" id="KW-0378">Hydrolase</keyword>
<feature type="region of interest" description="Disordered" evidence="2">
    <location>
        <begin position="46"/>
        <end position="127"/>
    </location>
</feature>
<organism evidence="4 5">
    <name type="scientific">Extremus antarcticus</name>
    <dbReference type="NCBI Taxonomy" id="702011"/>
    <lineage>
        <taxon>Eukaryota</taxon>
        <taxon>Fungi</taxon>
        <taxon>Dikarya</taxon>
        <taxon>Ascomycota</taxon>
        <taxon>Pezizomycotina</taxon>
        <taxon>Dothideomycetes</taxon>
        <taxon>Dothideomycetidae</taxon>
        <taxon>Mycosphaerellales</taxon>
        <taxon>Extremaceae</taxon>
        <taxon>Extremus</taxon>
    </lineage>
</organism>
<comment type="caution">
    <text evidence="4">The sequence shown here is derived from an EMBL/GenBank/DDBJ whole genome shotgun (WGS) entry which is preliminary data.</text>
</comment>
<gene>
    <name evidence="4" type="primary">CTK2</name>
    <name evidence="4" type="ORF">LTR09_001945</name>
</gene>
<evidence type="ECO:0000256" key="1">
    <source>
        <dbReference type="PROSITE-ProRule" id="PRU00723"/>
    </source>
</evidence>
<evidence type="ECO:0000313" key="4">
    <source>
        <dbReference type="EMBL" id="KAK3056907.1"/>
    </source>
</evidence>
<proteinExistence type="predicted"/>
<keyword evidence="5" id="KW-1185">Reference proteome</keyword>
<keyword evidence="4" id="KW-0326">Glycosidase</keyword>
<dbReference type="EMBL" id="JAWDJX010000004">
    <property type="protein sequence ID" value="KAK3056907.1"/>
    <property type="molecule type" value="Genomic_DNA"/>
</dbReference>
<keyword evidence="4" id="KW-0808">Transferase</keyword>
<accession>A0AAJ0GG55</accession>
<feature type="region of interest" description="Disordered" evidence="2">
    <location>
        <begin position="747"/>
        <end position="795"/>
    </location>
</feature>
<dbReference type="GO" id="GO:0016538">
    <property type="term" value="F:cyclin-dependent protein serine/threonine kinase regulator activity"/>
    <property type="evidence" value="ECO:0007669"/>
    <property type="project" value="InterPro"/>
</dbReference>
<evidence type="ECO:0000313" key="5">
    <source>
        <dbReference type="Proteomes" id="UP001271007"/>
    </source>
</evidence>
<feature type="domain" description="C3H1-type" evidence="3">
    <location>
        <begin position="6"/>
        <end position="33"/>
    </location>
</feature>
<feature type="region of interest" description="Disordered" evidence="2">
    <location>
        <begin position="195"/>
        <end position="234"/>
    </location>
</feature>
<feature type="region of interest" description="Disordered" evidence="2">
    <location>
        <begin position="152"/>
        <end position="183"/>
    </location>
</feature>
<feature type="region of interest" description="Disordered" evidence="2">
    <location>
        <begin position="662"/>
        <end position="718"/>
    </location>
</feature>
<name>A0AAJ0GG55_9PEZI</name>
<evidence type="ECO:0000259" key="3">
    <source>
        <dbReference type="PROSITE" id="PS50103"/>
    </source>
</evidence>
<dbReference type="EC" id="3.2.1.21" evidence="4"/>
<dbReference type="GO" id="GO:0016301">
    <property type="term" value="F:kinase activity"/>
    <property type="evidence" value="ECO:0007669"/>
    <property type="project" value="UniProtKB-KW"/>
</dbReference>
<dbReference type="InterPro" id="IPR043198">
    <property type="entry name" value="Cyclin/Ssn8"/>
</dbReference>
<dbReference type="InterPro" id="IPR036915">
    <property type="entry name" value="Cyclin-like_sf"/>
</dbReference>
<keyword evidence="1" id="KW-0479">Metal-binding</keyword>
<keyword evidence="4" id="KW-0418">Kinase</keyword>
<feature type="compositionally biased region" description="Polar residues" evidence="2">
    <location>
        <begin position="287"/>
        <end position="298"/>
    </location>
</feature>
<keyword evidence="1" id="KW-0862">Zinc</keyword>